<evidence type="ECO:0000256" key="1">
    <source>
        <dbReference type="SAM" id="MobiDB-lite"/>
    </source>
</evidence>
<feature type="region of interest" description="Disordered" evidence="1">
    <location>
        <begin position="218"/>
        <end position="269"/>
    </location>
</feature>
<feature type="region of interest" description="Disordered" evidence="1">
    <location>
        <begin position="967"/>
        <end position="986"/>
    </location>
</feature>
<gene>
    <name evidence="2" type="ORF">OE88DRAFT_1644628</name>
</gene>
<feature type="compositionally biased region" description="Basic and acidic residues" evidence="1">
    <location>
        <begin position="72"/>
        <end position="91"/>
    </location>
</feature>
<feature type="compositionally biased region" description="Basic and acidic residues" evidence="1">
    <location>
        <begin position="390"/>
        <end position="416"/>
    </location>
</feature>
<proteinExistence type="predicted"/>
<name>A0A5C3N3V8_9AGAM</name>
<evidence type="ECO:0000313" key="3">
    <source>
        <dbReference type="Proteomes" id="UP000305948"/>
    </source>
</evidence>
<feature type="compositionally biased region" description="Basic and acidic residues" evidence="1">
    <location>
        <begin position="474"/>
        <end position="486"/>
    </location>
</feature>
<dbReference type="AlphaFoldDB" id="A0A5C3N3V8"/>
<sequence length="1050" mass="116943">MPRARKAAVVRPPPLDPETFLEPEGTQLEEPKKRKRRTAAEREADDAALKVECQRKADEKKEAARLKAAQKQADKDKAKAQKDAAKAKMDTGKANAKTGSRSGRSIATRSKHSTELQYTQEVLLADETSAAKKVADLEQKLAQDVANKNQGRITNIAQLQPPRLSGPVGAASGNAPEIPLADAAVDKHGTLDPSSDISMLSDNSLTQMELSIMSGLGGNLSTEATQPKKARLAQTDDTSQEQVALRDGDRIGRTPVSEEDEGTPATKPGKAISACVDFFPVRNKHLDDLPARRSFDGHSSHSPLVQSVRRASLAATPTLLARLNVHGYAPSASTTTRDDGSVPDRHPALWTDSNFLESGDEDVEHYSALHSPLKTPAARTAQSKALAVKEGTHNIEDSDSDSSRDLGNHQDEERGVAAHQRPRRHHIDYADDDEDHLRQHRYPRDERSTANVVGDVIELRPPYHADSRLLTQKEYQRPQKRQDEHVPTPFEQRSSGRDWRDELQDCLHNRRDFPQGRHERWDMHSVGQDLCNIAQDSLDGSRGTGDVAQDRRGMAQSRSNMHQAPCEDAQARRDNHEESRGITQNRRGVIKTHRHVSQERHDNPQGVSRDHRINMHDHRNDLHDHRIAPQDRCDTHESQPEVGGNTRVVSASIEREPVPLPADLVRRTTDMMVPGVNEHSDEEKIPSRVTSKRRQAQKKREIKSSTPEVVDMNGRSRSPTTVDFFDEEELDCETRSEATDESGSRKKKHVTISDLPGGIGHDVRWNKMFIPTVYNYVATHRDPWTISDEDFVPVLQEVYNSVFRDDYGTYQVKAKDAIYTMTHKRLHDWRNGLGNAAIQVLEAYWNSQQGKFTTYSERQAYAADAVKNYKFSFAQTNSSGSPQDWDGLLQGALIVRTLAFHYSIVKQATICPISATVHQGRDKAPVGAIGLAACVVERILRKWQRKEVTVLNTGEVKVLPSNVRDGGLSDKATRGKTNEDVSGSSFSAGDYGKKTRGWSKCAEQLDGTEIGDLIQSAVQIAGGVARHYKGLEAYDSDEDERALLAVRRRK</sequence>
<keyword evidence="3" id="KW-1185">Reference proteome</keyword>
<organism evidence="2 3">
    <name type="scientific">Heliocybe sulcata</name>
    <dbReference type="NCBI Taxonomy" id="5364"/>
    <lineage>
        <taxon>Eukaryota</taxon>
        <taxon>Fungi</taxon>
        <taxon>Dikarya</taxon>
        <taxon>Basidiomycota</taxon>
        <taxon>Agaricomycotina</taxon>
        <taxon>Agaricomycetes</taxon>
        <taxon>Gloeophyllales</taxon>
        <taxon>Gloeophyllaceae</taxon>
        <taxon>Heliocybe</taxon>
    </lineage>
</organism>
<feature type="region of interest" description="Disordered" evidence="1">
    <location>
        <begin position="677"/>
        <end position="749"/>
    </location>
</feature>
<dbReference type="Proteomes" id="UP000305948">
    <property type="component" value="Unassembled WGS sequence"/>
</dbReference>
<dbReference type="EMBL" id="ML213510">
    <property type="protein sequence ID" value="TFK52050.1"/>
    <property type="molecule type" value="Genomic_DNA"/>
</dbReference>
<dbReference type="STRING" id="5364.A0A5C3N3V8"/>
<feature type="compositionally biased region" description="Basic and acidic residues" evidence="1">
    <location>
        <begin position="569"/>
        <end position="580"/>
    </location>
</feature>
<reference evidence="2 3" key="1">
    <citation type="journal article" date="2019" name="Nat. Ecol. Evol.">
        <title>Megaphylogeny resolves global patterns of mushroom evolution.</title>
        <authorList>
            <person name="Varga T."/>
            <person name="Krizsan K."/>
            <person name="Foldi C."/>
            <person name="Dima B."/>
            <person name="Sanchez-Garcia M."/>
            <person name="Sanchez-Ramirez S."/>
            <person name="Szollosi G.J."/>
            <person name="Szarkandi J.G."/>
            <person name="Papp V."/>
            <person name="Albert L."/>
            <person name="Andreopoulos W."/>
            <person name="Angelini C."/>
            <person name="Antonin V."/>
            <person name="Barry K.W."/>
            <person name="Bougher N.L."/>
            <person name="Buchanan P."/>
            <person name="Buyck B."/>
            <person name="Bense V."/>
            <person name="Catcheside P."/>
            <person name="Chovatia M."/>
            <person name="Cooper J."/>
            <person name="Damon W."/>
            <person name="Desjardin D."/>
            <person name="Finy P."/>
            <person name="Geml J."/>
            <person name="Haridas S."/>
            <person name="Hughes K."/>
            <person name="Justo A."/>
            <person name="Karasinski D."/>
            <person name="Kautmanova I."/>
            <person name="Kiss B."/>
            <person name="Kocsube S."/>
            <person name="Kotiranta H."/>
            <person name="LaButti K.M."/>
            <person name="Lechner B.E."/>
            <person name="Liimatainen K."/>
            <person name="Lipzen A."/>
            <person name="Lukacs Z."/>
            <person name="Mihaltcheva S."/>
            <person name="Morgado L.N."/>
            <person name="Niskanen T."/>
            <person name="Noordeloos M.E."/>
            <person name="Ohm R.A."/>
            <person name="Ortiz-Santana B."/>
            <person name="Ovrebo C."/>
            <person name="Racz N."/>
            <person name="Riley R."/>
            <person name="Savchenko A."/>
            <person name="Shiryaev A."/>
            <person name="Soop K."/>
            <person name="Spirin V."/>
            <person name="Szebenyi C."/>
            <person name="Tomsovsky M."/>
            <person name="Tulloss R.E."/>
            <person name="Uehling J."/>
            <person name="Grigoriev I.V."/>
            <person name="Vagvolgyi C."/>
            <person name="Papp T."/>
            <person name="Martin F.M."/>
            <person name="Miettinen O."/>
            <person name="Hibbett D.S."/>
            <person name="Nagy L.G."/>
        </authorList>
    </citation>
    <scope>NUCLEOTIDE SEQUENCE [LARGE SCALE GENOMIC DNA]</scope>
    <source>
        <strain evidence="2 3">OMC1185</strain>
    </source>
</reference>
<feature type="region of interest" description="Disordered" evidence="1">
    <location>
        <begin position="370"/>
        <end position="497"/>
    </location>
</feature>
<evidence type="ECO:0000313" key="2">
    <source>
        <dbReference type="EMBL" id="TFK52050.1"/>
    </source>
</evidence>
<feature type="compositionally biased region" description="Basic and acidic residues" evidence="1">
    <location>
        <begin position="38"/>
        <end position="65"/>
    </location>
</feature>
<feature type="region of interest" description="Disordered" evidence="1">
    <location>
        <begin position="1"/>
        <end position="115"/>
    </location>
</feature>
<dbReference type="OrthoDB" id="2800649at2759"/>
<protein>
    <submittedName>
        <fullName evidence="2">Uncharacterized protein</fullName>
    </submittedName>
</protein>
<feature type="region of interest" description="Disordered" evidence="1">
    <location>
        <begin position="536"/>
        <end position="583"/>
    </location>
</feature>
<feature type="compositionally biased region" description="Basic and acidic residues" evidence="1">
    <location>
        <begin position="967"/>
        <end position="979"/>
    </location>
</feature>
<accession>A0A5C3N3V8</accession>
<feature type="compositionally biased region" description="Basic and acidic residues" evidence="1">
    <location>
        <begin position="732"/>
        <end position="744"/>
    </location>
</feature>
<feature type="compositionally biased region" description="Basic and acidic residues" evidence="1">
    <location>
        <begin position="457"/>
        <end position="467"/>
    </location>
</feature>
<feature type="compositionally biased region" description="Polar residues" evidence="1">
    <location>
        <begin position="97"/>
        <end position="108"/>
    </location>
</feature>